<proteinExistence type="predicted"/>
<sequence length="23" mass="2760">MFEIEFTELLLQWFGCLVCTLHS</sequence>
<dbReference type="EMBL" id="GGEC01089114">
    <property type="protein sequence ID" value="MBX69598.1"/>
    <property type="molecule type" value="Transcribed_RNA"/>
</dbReference>
<accession>A0A2P2QRM3</accession>
<protein>
    <submittedName>
        <fullName evidence="1">Uncharacterized protein</fullName>
    </submittedName>
</protein>
<evidence type="ECO:0000313" key="1">
    <source>
        <dbReference type="EMBL" id="MBX69598.1"/>
    </source>
</evidence>
<organism evidence="1">
    <name type="scientific">Rhizophora mucronata</name>
    <name type="common">Asiatic mangrove</name>
    <dbReference type="NCBI Taxonomy" id="61149"/>
    <lineage>
        <taxon>Eukaryota</taxon>
        <taxon>Viridiplantae</taxon>
        <taxon>Streptophyta</taxon>
        <taxon>Embryophyta</taxon>
        <taxon>Tracheophyta</taxon>
        <taxon>Spermatophyta</taxon>
        <taxon>Magnoliopsida</taxon>
        <taxon>eudicotyledons</taxon>
        <taxon>Gunneridae</taxon>
        <taxon>Pentapetalae</taxon>
        <taxon>rosids</taxon>
        <taxon>fabids</taxon>
        <taxon>Malpighiales</taxon>
        <taxon>Rhizophoraceae</taxon>
        <taxon>Rhizophora</taxon>
    </lineage>
</organism>
<reference evidence="1" key="1">
    <citation type="submission" date="2018-02" db="EMBL/GenBank/DDBJ databases">
        <title>Rhizophora mucronata_Transcriptome.</title>
        <authorList>
            <person name="Meera S.P."/>
            <person name="Sreeshan A."/>
            <person name="Augustine A."/>
        </authorList>
    </citation>
    <scope>NUCLEOTIDE SEQUENCE</scope>
    <source>
        <tissue evidence="1">Leaf</tissue>
    </source>
</reference>
<dbReference type="AlphaFoldDB" id="A0A2P2QRM3"/>
<name>A0A2P2QRM3_RHIMU</name>